<protein>
    <submittedName>
        <fullName evidence="1">Uncharacterized protein</fullName>
    </submittedName>
</protein>
<evidence type="ECO:0000313" key="2">
    <source>
        <dbReference type="Proteomes" id="UP000438429"/>
    </source>
</evidence>
<name>A0A6A4TH19_SCOMX</name>
<accession>A0A6A4TH19</accession>
<proteinExistence type="predicted"/>
<sequence>MRGMGDDAVRAVISPSKHSHKESVSVSGSHAVRNGRFTDYNQTLFIFMNISCSAGILKIDNQLLAAWNDKPIQNYGQSQDRVFHFRFIRQQEVMRSLRGRRSKVVFPAAWREAAQRSHQHSPQGIRTPGPSRGVKAEREQIPLSAQYCAREPTLTRFTARSNARRQLHVIRPLRVQENNRATWTYSGDNEVVVAQPNRFVSEAFHAAFPSLCEQHRNEAALVLDVNSEWATSLGITWLVESLSAVFHAGIQVADLYADLHGRRMMRALTESRVPFGGTTLLRCSDDSQQRYFELQRVG</sequence>
<comment type="caution">
    <text evidence="1">The sequence shown here is derived from an EMBL/GenBank/DDBJ whole genome shotgun (WGS) entry which is preliminary data.</text>
</comment>
<dbReference type="AlphaFoldDB" id="A0A6A4TH19"/>
<gene>
    <name evidence="1" type="ORF">F2P81_007310</name>
</gene>
<dbReference type="Proteomes" id="UP000438429">
    <property type="component" value="Unassembled WGS sequence"/>
</dbReference>
<organism evidence="1 2">
    <name type="scientific">Scophthalmus maximus</name>
    <name type="common">Turbot</name>
    <name type="synonym">Psetta maxima</name>
    <dbReference type="NCBI Taxonomy" id="52904"/>
    <lineage>
        <taxon>Eukaryota</taxon>
        <taxon>Metazoa</taxon>
        <taxon>Chordata</taxon>
        <taxon>Craniata</taxon>
        <taxon>Vertebrata</taxon>
        <taxon>Euteleostomi</taxon>
        <taxon>Actinopterygii</taxon>
        <taxon>Neopterygii</taxon>
        <taxon>Teleostei</taxon>
        <taxon>Neoteleostei</taxon>
        <taxon>Acanthomorphata</taxon>
        <taxon>Carangaria</taxon>
        <taxon>Pleuronectiformes</taxon>
        <taxon>Pleuronectoidei</taxon>
        <taxon>Scophthalmidae</taxon>
        <taxon>Scophthalmus</taxon>
    </lineage>
</organism>
<reference evidence="1 2" key="1">
    <citation type="submission" date="2019-06" db="EMBL/GenBank/DDBJ databases">
        <title>Draft genomes of female and male turbot (Scophthalmus maximus).</title>
        <authorList>
            <person name="Xu H."/>
            <person name="Xu X.-W."/>
            <person name="Shao C."/>
            <person name="Chen S."/>
        </authorList>
    </citation>
    <scope>NUCLEOTIDE SEQUENCE [LARGE SCALE GENOMIC DNA]</scope>
    <source>
        <strain evidence="1">Ysfricsl-2016a</strain>
        <tissue evidence="1">Blood</tissue>
    </source>
</reference>
<evidence type="ECO:0000313" key="1">
    <source>
        <dbReference type="EMBL" id="KAF0041412.1"/>
    </source>
</evidence>
<dbReference type="EMBL" id="VEVO01000006">
    <property type="protein sequence ID" value="KAF0041412.1"/>
    <property type="molecule type" value="Genomic_DNA"/>
</dbReference>